<dbReference type="Gene3D" id="1.20.1250.20">
    <property type="entry name" value="MFS general substrate transporter like domains"/>
    <property type="match status" value="1"/>
</dbReference>
<feature type="transmembrane region" description="Helical" evidence="7">
    <location>
        <begin position="408"/>
        <end position="430"/>
    </location>
</feature>
<keyword evidence="10" id="KW-1185">Reference proteome</keyword>
<feature type="transmembrane region" description="Helical" evidence="7">
    <location>
        <begin position="21"/>
        <end position="48"/>
    </location>
</feature>
<feature type="transmembrane region" description="Helical" evidence="7">
    <location>
        <begin position="148"/>
        <end position="168"/>
    </location>
</feature>
<evidence type="ECO:0000256" key="1">
    <source>
        <dbReference type="ARBA" id="ARBA00004651"/>
    </source>
</evidence>
<feature type="transmembrane region" description="Helical" evidence="7">
    <location>
        <begin position="340"/>
        <end position="360"/>
    </location>
</feature>
<feature type="transmembrane region" description="Helical" evidence="7">
    <location>
        <begin position="60"/>
        <end position="78"/>
    </location>
</feature>
<evidence type="ECO:0000256" key="2">
    <source>
        <dbReference type="ARBA" id="ARBA00022448"/>
    </source>
</evidence>
<feature type="transmembrane region" description="Helical" evidence="7">
    <location>
        <begin position="366"/>
        <end position="387"/>
    </location>
</feature>
<feature type="transmembrane region" description="Helical" evidence="7">
    <location>
        <begin position="115"/>
        <end position="136"/>
    </location>
</feature>
<dbReference type="Proteomes" id="UP000661607">
    <property type="component" value="Unassembled WGS sequence"/>
</dbReference>
<dbReference type="EMBL" id="JADBEF010000001">
    <property type="protein sequence ID" value="MBE1558018.1"/>
    <property type="molecule type" value="Genomic_DNA"/>
</dbReference>
<evidence type="ECO:0000256" key="4">
    <source>
        <dbReference type="ARBA" id="ARBA00022692"/>
    </source>
</evidence>
<feature type="transmembrane region" description="Helical" evidence="7">
    <location>
        <begin position="275"/>
        <end position="300"/>
    </location>
</feature>
<feature type="transmembrane region" description="Helical" evidence="7">
    <location>
        <begin position="210"/>
        <end position="229"/>
    </location>
</feature>
<dbReference type="PRINTS" id="PR01036">
    <property type="entry name" value="TCRTETB"/>
</dbReference>
<dbReference type="CDD" id="cd17321">
    <property type="entry name" value="MFS_MMR_MDR_like"/>
    <property type="match status" value="1"/>
</dbReference>
<evidence type="ECO:0000313" key="9">
    <source>
        <dbReference type="EMBL" id="MBE1558018.1"/>
    </source>
</evidence>
<evidence type="ECO:0000313" key="10">
    <source>
        <dbReference type="Proteomes" id="UP000661607"/>
    </source>
</evidence>
<dbReference type="SUPFAM" id="SSF103473">
    <property type="entry name" value="MFS general substrate transporter"/>
    <property type="match status" value="1"/>
</dbReference>
<evidence type="ECO:0000256" key="6">
    <source>
        <dbReference type="ARBA" id="ARBA00023136"/>
    </source>
</evidence>
<dbReference type="PANTHER" id="PTHR42718">
    <property type="entry name" value="MAJOR FACILITATOR SUPERFAMILY MULTIDRUG TRANSPORTER MFSC"/>
    <property type="match status" value="1"/>
</dbReference>
<dbReference type="Gene3D" id="1.20.1720.10">
    <property type="entry name" value="Multidrug resistance protein D"/>
    <property type="match status" value="1"/>
</dbReference>
<feature type="domain" description="Major facilitator superfamily (MFS) profile" evidence="8">
    <location>
        <begin position="24"/>
        <end position="506"/>
    </location>
</feature>
<gene>
    <name evidence="9" type="ORF">H4W81_000797</name>
</gene>
<evidence type="ECO:0000256" key="5">
    <source>
        <dbReference type="ARBA" id="ARBA00022989"/>
    </source>
</evidence>
<proteinExistence type="predicted"/>
<dbReference type="Pfam" id="PF07690">
    <property type="entry name" value="MFS_1"/>
    <property type="match status" value="1"/>
</dbReference>
<keyword evidence="2" id="KW-0813">Transport</keyword>
<evidence type="ECO:0000256" key="3">
    <source>
        <dbReference type="ARBA" id="ARBA00022475"/>
    </source>
</evidence>
<organism evidence="9 10">
    <name type="scientific">Nonomuraea africana</name>
    <dbReference type="NCBI Taxonomy" id="46171"/>
    <lineage>
        <taxon>Bacteria</taxon>
        <taxon>Bacillati</taxon>
        <taxon>Actinomycetota</taxon>
        <taxon>Actinomycetes</taxon>
        <taxon>Streptosporangiales</taxon>
        <taxon>Streptosporangiaceae</taxon>
        <taxon>Nonomuraea</taxon>
    </lineage>
</organism>
<dbReference type="RefSeq" id="WP_192773520.1">
    <property type="nucleotide sequence ID" value="NZ_BAAASY010000025.1"/>
</dbReference>
<dbReference type="InterPro" id="IPR011701">
    <property type="entry name" value="MFS"/>
</dbReference>
<comment type="subcellular location">
    <subcellularLocation>
        <location evidence="1">Cell membrane</location>
        <topology evidence="1">Multi-pass membrane protein</topology>
    </subcellularLocation>
</comment>
<feature type="transmembrane region" description="Helical" evidence="7">
    <location>
        <begin position="235"/>
        <end position="254"/>
    </location>
</feature>
<feature type="transmembrane region" description="Helical" evidence="7">
    <location>
        <begin position="174"/>
        <end position="198"/>
    </location>
</feature>
<keyword evidence="5 7" id="KW-1133">Transmembrane helix</keyword>
<protein>
    <submittedName>
        <fullName evidence="9">DHA2 family multidrug resistance protein-like MFS transporter</fullName>
    </submittedName>
</protein>
<feature type="transmembrane region" description="Helical" evidence="7">
    <location>
        <begin position="90"/>
        <end position="109"/>
    </location>
</feature>
<dbReference type="PANTHER" id="PTHR42718:SF47">
    <property type="entry name" value="METHYL VIOLOGEN RESISTANCE PROTEIN SMVA"/>
    <property type="match status" value="1"/>
</dbReference>
<evidence type="ECO:0000256" key="7">
    <source>
        <dbReference type="SAM" id="Phobius"/>
    </source>
</evidence>
<reference evidence="9 10" key="1">
    <citation type="submission" date="2020-10" db="EMBL/GenBank/DDBJ databases">
        <title>Sequencing the genomes of 1000 actinobacteria strains.</title>
        <authorList>
            <person name="Klenk H.-P."/>
        </authorList>
    </citation>
    <scope>NUCLEOTIDE SEQUENCE [LARGE SCALE GENOMIC DNA]</scope>
    <source>
        <strain evidence="9 10">DSM 43748</strain>
    </source>
</reference>
<dbReference type="PROSITE" id="PS50850">
    <property type="entry name" value="MFS"/>
    <property type="match status" value="1"/>
</dbReference>
<dbReference type="InterPro" id="IPR020846">
    <property type="entry name" value="MFS_dom"/>
</dbReference>
<keyword evidence="4 7" id="KW-0812">Transmembrane</keyword>
<dbReference type="InterPro" id="IPR036259">
    <property type="entry name" value="MFS_trans_sf"/>
</dbReference>
<comment type="caution">
    <text evidence="9">The sequence shown here is derived from an EMBL/GenBank/DDBJ whole genome shotgun (WGS) entry which is preliminary data.</text>
</comment>
<evidence type="ECO:0000259" key="8">
    <source>
        <dbReference type="PROSITE" id="PS50850"/>
    </source>
</evidence>
<keyword evidence="6 7" id="KW-0472">Membrane</keyword>
<sequence length="506" mass="52237">MTILQSAPRSSRVTGQRQANRWSVLVLLCLSLLLITVDATVLHIAVPALTAALEPSSVELLWIIDAYSLIVAPLLIMFGTLGDRYGRKRLVLWGYVVFGLASAGAAFAPTPLTLIIARGLLGVGGAMIMPATLSIIRQVFTDRRERAIALGVWSAVAAAGAAVGPLIGGLFVQHLWWGAVFLINVPILLVLLPAAVRLLPESRRLTGRPWDVPSAALSVFGILAVAFGLKEAGTGHPGALAVLLAGAGLLFWFVRRQRRLPHPLLDVGLFADRAFATGVAGVLFGVFSLVGLQLMLAQYLQLVLGDTPLRAALRMLPLVLSAIAGGLAAASVLRRIGMRATMSGGLALVAVSLMPTLSWGVEAHPVMLAVCFVGIGFGLQVALLAASDTIMSAAPESRAGGAAAIEETAYELGAGLGVAVLGTITAVVYAPGVPAVQGVPAPAMDQARQSLAAAAHVADKVGGPAGGALLGAARWAFVHALHTTILVSVVLLALTAAAVALLIRRD</sequence>
<accession>A0ABR9K7N2</accession>
<name>A0ABR9K7N2_9ACTN</name>
<keyword evidence="3" id="KW-1003">Cell membrane</keyword>
<feature type="transmembrane region" description="Helical" evidence="7">
    <location>
        <begin position="480"/>
        <end position="503"/>
    </location>
</feature>
<feature type="transmembrane region" description="Helical" evidence="7">
    <location>
        <begin position="312"/>
        <end position="333"/>
    </location>
</feature>